<organism evidence="2 3">
    <name type="scientific">Cephalotrichum gorgonifer</name>
    <dbReference type="NCBI Taxonomy" id="2041049"/>
    <lineage>
        <taxon>Eukaryota</taxon>
        <taxon>Fungi</taxon>
        <taxon>Dikarya</taxon>
        <taxon>Ascomycota</taxon>
        <taxon>Pezizomycotina</taxon>
        <taxon>Sordariomycetes</taxon>
        <taxon>Hypocreomycetidae</taxon>
        <taxon>Microascales</taxon>
        <taxon>Microascaceae</taxon>
        <taxon>Cephalotrichum</taxon>
    </lineage>
</organism>
<feature type="compositionally biased region" description="Basic and acidic residues" evidence="1">
    <location>
        <begin position="99"/>
        <end position="112"/>
    </location>
</feature>
<dbReference type="AlphaFoldDB" id="A0AAE8SSF1"/>
<gene>
    <name evidence="2" type="ORF">DNG_02233</name>
</gene>
<name>A0AAE8SSF1_9PEZI</name>
<protein>
    <submittedName>
        <fullName evidence="2">Uncharacterized protein</fullName>
    </submittedName>
</protein>
<keyword evidence="3" id="KW-1185">Reference proteome</keyword>
<feature type="region of interest" description="Disordered" evidence="1">
    <location>
        <begin position="84"/>
        <end position="124"/>
    </location>
</feature>
<accession>A0AAE8SSF1</accession>
<proteinExistence type="predicted"/>
<dbReference type="EMBL" id="ONZQ02000002">
    <property type="protein sequence ID" value="SPN99196.1"/>
    <property type="molecule type" value="Genomic_DNA"/>
</dbReference>
<evidence type="ECO:0000313" key="2">
    <source>
        <dbReference type="EMBL" id="SPN99196.1"/>
    </source>
</evidence>
<comment type="caution">
    <text evidence="2">The sequence shown here is derived from an EMBL/GenBank/DDBJ whole genome shotgun (WGS) entry which is preliminary data.</text>
</comment>
<reference evidence="2" key="1">
    <citation type="submission" date="2018-03" db="EMBL/GenBank/DDBJ databases">
        <authorList>
            <person name="Guldener U."/>
        </authorList>
    </citation>
    <scope>NUCLEOTIDE SEQUENCE</scope>
</reference>
<sequence length="124" mass="13710">MGNHMSVKDVGPVVAAQGIGRRTRKSVMPADYLLSLTVSIPGTNESAQTDGLAIVYNLATGDVTAKTPEQWIYEEDVEVIKELEEEPAREIPQNDPNDLGEKHDMPDDDGRKPRTPPQGWNRRS</sequence>
<evidence type="ECO:0000256" key="1">
    <source>
        <dbReference type="SAM" id="MobiDB-lite"/>
    </source>
</evidence>
<evidence type="ECO:0000313" key="3">
    <source>
        <dbReference type="Proteomes" id="UP001187682"/>
    </source>
</evidence>
<dbReference type="Proteomes" id="UP001187682">
    <property type="component" value="Unassembled WGS sequence"/>
</dbReference>